<evidence type="ECO:0000259" key="2">
    <source>
        <dbReference type="Pfam" id="PF05618"/>
    </source>
</evidence>
<feature type="signal peptide" evidence="1">
    <location>
        <begin position="1"/>
        <end position="22"/>
    </location>
</feature>
<gene>
    <name evidence="3" type="ORF">KY46_11995</name>
</gene>
<keyword evidence="4" id="KW-1185">Reference proteome</keyword>
<dbReference type="Pfam" id="PF05618">
    <property type="entry name" value="Zn_protease"/>
    <property type="match status" value="1"/>
</dbReference>
<dbReference type="RefSeq" id="WP_046220868.1">
    <property type="nucleotide sequence ID" value="NZ_JWYV01000009.1"/>
</dbReference>
<comment type="caution">
    <text evidence="3">The sequence shown here is derived from an EMBL/GenBank/DDBJ whole genome shotgun (WGS) entry which is preliminary data.</text>
</comment>
<dbReference type="Proteomes" id="UP000033633">
    <property type="component" value="Unassembled WGS sequence"/>
</dbReference>
<dbReference type="PATRIC" id="fig|265726.11.peg.4573"/>
<dbReference type="Gene3D" id="2.40.70.10">
    <property type="entry name" value="Acid Proteases"/>
    <property type="match status" value="1"/>
</dbReference>
<feature type="chain" id="PRO_5002496294" description="Retropepsin-like aspartic endopeptidase domain-containing protein" evidence="1">
    <location>
        <begin position="23"/>
        <end position="169"/>
    </location>
</feature>
<dbReference type="InterPro" id="IPR021109">
    <property type="entry name" value="Peptidase_aspartic_dom_sf"/>
</dbReference>
<dbReference type="PANTHER" id="PTHR38037:SF2">
    <property type="entry name" value="ATP-DEPENDENT ZINC PROTEASE DOMAIN-CONTAINING PROTEIN-RELATED"/>
    <property type="match status" value="1"/>
</dbReference>
<sequence length="169" mass="19315">MKKALIPLMFVVFALHSPSSLADSRPLEKKSIVGQVETINVQDLKLEYKARIDTGANTSSINAYDIRILGDKSEDMRENLGNMVEFKTENEKGETTTHKAKIVKVSKIRNAQGVERRYAVKMDLSWNGEHKEVTVNLRNRSKLEYKLLLGRNWLMGDYLVDVEKSDEED</sequence>
<dbReference type="PANTHER" id="PTHR38037">
    <property type="entry name" value="ZN_PROTEASE DOMAIN-CONTAINING PROTEIN"/>
    <property type="match status" value="1"/>
</dbReference>
<feature type="domain" description="Retropepsin-like aspartic endopeptidase" evidence="2">
    <location>
        <begin position="32"/>
        <end position="164"/>
    </location>
</feature>
<accession>A0A0F5VDS9</accession>
<dbReference type="InterPro" id="IPR008503">
    <property type="entry name" value="Asp_endopeptidase"/>
</dbReference>
<dbReference type="STRING" id="265726.KY46_11995"/>
<dbReference type="AlphaFoldDB" id="A0A0F5VDS9"/>
<evidence type="ECO:0000313" key="3">
    <source>
        <dbReference type="EMBL" id="KKC99634.1"/>
    </source>
</evidence>
<dbReference type="EMBL" id="JWYV01000009">
    <property type="protein sequence ID" value="KKC99634.1"/>
    <property type="molecule type" value="Genomic_DNA"/>
</dbReference>
<evidence type="ECO:0000313" key="4">
    <source>
        <dbReference type="Proteomes" id="UP000033633"/>
    </source>
</evidence>
<keyword evidence="1" id="KW-0732">Signal</keyword>
<dbReference type="SUPFAM" id="SSF50630">
    <property type="entry name" value="Acid proteases"/>
    <property type="match status" value="1"/>
</dbReference>
<reference evidence="3 4" key="1">
    <citation type="submission" date="2014-12" db="EMBL/GenBank/DDBJ databases">
        <title>Mercury Reductase activity and rhizosphere competence traits in the genome of root associated Photobacterium halotolerans MELD1.</title>
        <authorList>
            <person name="Mathew D.C."/>
            <person name="Huang C.-C."/>
        </authorList>
    </citation>
    <scope>NUCLEOTIDE SEQUENCE [LARGE SCALE GENOMIC DNA]</scope>
    <source>
        <strain evidence="3 4">MELD1</strain>
    </source>
</reference>
<protein>
    <recommendedName>
        <fullName evidence="2">Retropepsin-like aspartic endopeptidase domain-containing protein</fullName>
    </recommendedName>
</protein>
<organism evidence="3 4">
    <name type="scientific">Photobacterium halotolerans</name>
    <dbReference type="NCBI Taxonomy" id="265726"/>
    <lineage>
        <taxon>Bacteria</taxon>
        <taxon>Pseudomonadati</taxon>
        <taxon>Pseudomonadota</taxon>
        <taxon>Gammaproteobacteria</taxon>
        <taxon>Vibrionales</taxon>
        <taxon>Vibrionaceae</taxon>
        <taxon>Photobacterium</taxon>
    </lineage>
</organism>
<proteinExistence type="predicted"/>
<name>A0A0F5VDS9_9GAMM</name>
<evidence type="ECO:0000256" key="1">
    <source>
        <dbReference type="SAM" id="SignalP"/>
    </source>
</evidence>